<dbReference type="Pfam" id="PF10490">
    <property type="entry name" value="CENP-F_C_Rb_bdg"/>
    <property type="match status" value="1"/>
</dbReference>
<feature type="compositionally biased region" description="Basic and acidic residues" evidence="2">
    <location>
        <begin position="588"/>
        <end position="602"/>
    </location>
</feature>
<feature type="region of interest" description="Disordered" evidence="2">
    <location>
        <begin position="523"/>
        <end position="710"/>
    </location>
</feature>
<feature type="region of interest" description="Disordered" evidence="2">
    <location>
        <begin position="722"/>
        <end position="781"/>
    </location>
</feature>
<feature type="region of interest" description="Disordered" evidence="2">
    <location>
        <begin position="1567"/>
        <end position="1596"/>
    </location>
</feature>
<dbReference type="InterPro" id="IPR018463">
    <property type="entry name" value="Centromere_CenpF_N"/>
</dbReference>
<protein>
    <recommendedName>
        <fullName evidence="7">Centromere protein F-like</fullName>
    </recommendedName>
</protein>
<sequence length="1825" mass="203650">MSWAVEDWAAGLPGRAQQKVRELQNQHERLQREKQQKQLQLDSTETALGKQKQKFEELRSELVGVRRDLQSSQEEVQAGVRARERLSQELQVKQAQLCGLEGQLDGARSLSLSLTQEVKRLEAELEKLQNTSSSGDSTPFSTPCWNMSSSWENSGSRREGKDRSGSDAEVKALHVRQLQFADRGPNPVPSPFSRQAQSIPPSHRPNWQADSSTPSVFPWERGDTSSTPKGRPVSLVSPVGDVIDRRGLERCEEEAGVRKENDVQRSKILELQTWVQSLEQEVRSASDQHRESEARLVEVRRELAAREENLSRVREQLERANSGVEKEKDRAQAVEQRVKQLQEELSCQRQNAESSRHSAEQRRKDLEKEHQRELLELQKESQSSEKQHQQESSRLNQDLQQARTLHNTLQAQCDKVLLQKQAVEKDLDSVRGKLQWTEKELQEGQRREVQVQGKLTEALQERDSLGLSLEQSSQRLKTLEEEVKRLTQELAEALKSLSEMQAQLAEPATLTVPARFTPAGDAFSCSATPHHERPHFPTRVQKKKAARPDRSRQEEQEQRAKYPKDREPGEGIDADFIGEFGSGAPENPKGEGGRERSEEDMRGSVTAEEEEEKGGMETCLVKRNQTCIHEVSVPMKDQKDAGADQGSTMPREVSMLTKEEKQGDDNSDGDTQTKSVAIESQGSSISSTGAKGQRNSPSLQDLNRENATLRDDLREAKRQLELRLEDLETQRRAEAEARAKLKQVSRKHSSQAEKLRQKTQELREEGGQLERALEEERAESGRLREALAALEMERREERIKKEREEEERAKSANLRADLAKLESELRKEQEEREREKQERELERLKDEEGRRALTERLAELQLSSKREGRNGNEEGEKPVTPQTLECSTNQNSNNNNIASVKDDGVILSPGERISLSDSVNQGKTKTLEKGEIYLITKERTKASKPPVESRGADLGKPGDSEVQAKPEKALDSDETALLVLEVERLRRTCETLRGERNREAGKAKQTHARLEVLQSQVTNQTKQLTLAFENQSSHIEDLLRELQDRDSALQRLEEELQDCRAKIAEQKAEKLVLTVGNEGLGKPEKAELKELNSEKAPTPVQRVTADIEAEQTAGKGTRQESGPTTLSMTLGINNDGSVRDLEAELRDLKAENEDLRSKFTAAVLLKELSCIRTEPIAVSGDGTNQRQVAELPSVEREPRQPRTDNEELKSSLSRVESPNKQENHPVDSEVKQGPVCDSQQHNISSGNFGTEATQPKGGEEALARRESLSELRENEELKSNLDTAPSFTGIMLQTASTGQKGNAGSTSSKRLESDTDAQHHQNTTLTLQAENQALRCWALSLCPPDRLGELAAITEGGLRQGTRCELSARYNNSAAGRELNEDKPAESERVAIREQSSPSDGAAQWLPKSTPAREPTSHQGKDETNLERGKDRMDPIQAEPCSVKSREMDGAAQQLGFTGDAGREKRFSPSRITALQKQLVELQSQVSSLREENARQAEELEVWRVTGEPVPPLLVGETTIHPHVGSITVVREDQLLLTCRASKLVGSMPTVGDVQVGSVGRDAFERLTAPAERGTNEDGKSPGRLKPAGRTSEPLRGTGRLQMTKVLVTDGDILIDLKTNATAHKEMDEGTKTRKNRDNNVSHPGSATMEGAENSKEIHCWVAGKQTKEIGGAHRDNQQKDSHYHDSKSKAAGCRITEDCIKAAYCEDSQAKTEYKAKAIDYRGNRAIPVESALMQIDRGPLMEGAGAVKRIRRNRNRMSAAFDDTEYEPYGLPEVVMMGFADIPSGPACPYVLRRGLLGTSALPLPLREHAEGERDDSSSDTQC</sequence>
<feature type="coiled-coil region" evidence="1">
    <location>
        <begin position="462"/>
        <end position="503"/>
    </location>
</feature>
<feature type="compositionally biased region" description="Basic and acidic residues" evidence="2">
    <location>
        <begin position="1625"/>
        <end position="1640"/>
    </location>
</feature>
<feature type="compositionally biased region" description="Basic and acidic residues" evidence="2">
    <location>
        <begin position="354"/>
        <end position="368"/>
    </location>
</feature>
<dbReference type="GO" id="GO:0000278">
    <property type="term" value="P:mitotic cell cycle"/>
    <property type="evidence" value="ECO:0007669"/>
    <property type="project" value="TreeGrafter"/>
</dbReference>
<feature type="compositionally biased region" description="Polar residues" evidence="2">
    <location>
        <begin position="669"/>
        <end position="701"/>
    </location>
</feature>
<feature type="compositionally biased region" description="Basic and acidic residues" evidence="2">
    <location>
        <begin position="1193"/>
        <end position="1209"/>
    </location>
</feature>
<dbReference type="GO" id="GO:0000922">
    <property type="term" value="C:spindle pole"/>
    <property type="evidence" value="ECO:0007669"/>
    <property type="project" value="TreeGrafter"/>
</dbReference>
<keyword evidence="6" id="KW-1185">Reference proteome</keyword>
<feature type="compositionally biased region" description="Polar residues" evidence="2">
    <location>
        <begin position="1237"/>
        <end position="1253"/>
    </location>
</feature>
<feature type="compositionally biased region" description="Basic and acidic residues" evidence="2">
    <location>
        <begin position="1415"/>
        <end position="1434"/>
    </location>
</feature>
<comment type="caution">
    <text evidence="5">The sequence shown here is derived from an EMBL/GenBank/DDBJ whole genome shotgun (WGS) entry which is preliminary data.</text>
</comment>
<feature type="compositionally biased region" description="Basic and acidic residues" evidence="2">
    <location>
        <begin position="950"/>
        <end position="969"/>
    </location>
</feature>
<feature type="compositionally biased region" description="Basic and acidic residues" evidence="2">
    <location>
        <begin position="19"/>
        <end position="36"/>
    </location>
</feature>
<feature type="region of interest" description="Disordered" evidence="2">
    <location>
        <begin position="16"/>
        <end position="45"/>
    </location>
</feature>
<dbReference type="Proteomes" id="UP001221898">
    <property type="component" value="Unassembled WGS sequence"/>
</dbReference>
<feature type="coiled-coil region" evidence="1">
    <location>
        <begin position="1035"/>
        <end position="1069"/>
    </location>
</feature>
<feature type="coiled-coil region" evidence="1">
    <location>
        <begin position="1472"/>
        <end position="1499"/>
    </location>
</feature>
<dbReference type="GO" id="GO:0000775">
    <property type="term" value="C:chromosome, centromeric region"/>
    <property type="evidence" value="ECO:0007669"/>
    <property type="project" value="InterPro"/>
</dbReference>
<organism evidence="5 6">
    <name type="scientific">Aldrovandia affinis</name>
    <dbReference type="NCBI Taxonomy" id="143900"/>
    <lineage>
        <taxon>Eukaryota</taxon>
        <taxon>Metazoa</taxon>
        <taxon>Chordata</taxon>
        <taxon>Craniata</taxon>
        <taxon>Vertebrata</taxon>
        <taxon>Euteleostomi</taxon>
        <taxon>Actinopterygii</taxon>
        <taxon>Neopterygii</taxon>
        <taxon>Teleostei</taxon>
        <taxon>Notacanthiformes</taxon>
        <taxon>Halosauridae</taxon>
        <taxon>Aldrovandia</taxon>
    </lineage>
</organism>
<feature type="compositionally biased region" description="Polar residues" evidence="2">
    <location>
        <begin position="1119"/>
        <end position="1134"/>
    </location>
</feature>
<feature type="compositionally biased region" description="Basic and acidic residues" evidence="2">
    <location>
        <begin position="1217"/>
        <end position="1230"/>
    </location>
</feature>
<feature type="region of interest" description="Disordered" evidence="2">
    <location>
        <begin position="1109"/>
        <end position="1134"/>
    </location>
</feature>
<feature type="region of interest" description="Disordered" evidence="2">
    <location>
        <begin position="1182"/>
        <end position="1321"/>
    </location>
</feature>
<evidence type="ECO:0000256" key="1">
    <source>
        <dbReference type="SAM" id="Coils"/>
    </source>
</evidence>
<proteinExistence type="predicted"/>
<dbReference type="GO" id="GO:0008017">
    <property type="term" value="F:microtubule binding"/>
    <property type="evidence" value="ECO:0007669"/>
    <property type="project" value="InterPro"/>
</dbReference>
<feature type="region of interest" description="Disordered" evidence="2">
    <location>
        <begin position="377"/>
        <end position="396"/>
    </location>
</feature>
<dbReference type="GO" id="GO:0051310">
    <property type="term" value="P:metaphase chromosome alignment"/>
    <property type="evidence" value="ECO:0007669"/>
    <property type="project" value="TreeGrafter"/>
</dbReference>
<feature type="compositionally biased region" description="Polar residues" evidence="2">
    <location>
        <begin position="1282"/>
        <end position="1308"/>
    </location>
</feature>
<feature type="region of interest" description="Disordered" evidence="2">
    <location>
        <begin position="345"/>
        <end position="368"/>
    </location>
</feature>
<feature type="compositionally biased region" description="Basic and acidic residues" evidence="2">
    <location>
        <begin position="794"/>
        <end position="810"/>
    </location>
</feature>
<feature type="compositionally biased region" description="Basic and acidic residues" evidence="2">
    <location>
        <begin position="817"/>
        <end position="877"/>
    </location>
</feature>
<accession>A0AAD7SMB7</accession>
<dbReference type="GO" id="GO:0070840">
    <property type="term" value="F:dynein complex binding"/>
    <property type="evidence" value="ECO:0007669"/>
    <property type="project" value="TreeGrafter"/>
</dbReference>
<feature type="domain" description="Kinetochore protein Cenp-F/LEK1 Rb protein-binding" evidence="4">
    <location>
        <begin position="1764"/>
        <end position="1796"/>
    </location>
</feature>
<evidence type="ECO:0008006" key="7">
    <source>
        <dbReference type="Google" id="ProtNLM"/>
    </source>
</evidence>
<feature type="compositionally biased region" description="Basic residues" evidence="2">
    <location>
        <begin position="740"/>
        <end position="749"/>
    </location>
</feature>
<feature type="region of interest" description="Disordered" evidence="2">
    <location>
        <begin position="127"/>
        <end position="169"/>
    </location>
</feature>
<feature type="domain" description="Centromere protein Cenp-F N-terminal" evidence="3">
    <location>
        <begin position="1"/>
        <end position="229"/>
    </location>
</feature>
<dbReference type="GO" id="GO:0005634">
    <property type="term" value="C:nucleus"/>
    <property type="evidence" value="ECO:0007669"/>
    <property type="project" value="TreeGrafter"/>
</dbReference>
<dbReference type="InterPro" id="IPR018302">
    <property type="entry name" value="CenpF/LEK1_Rb-prot-bd"/>
</dbReference>
<gene>
    <name evidence="5" type="ORF">AAFF_G00321340</name>
</gene>
<feature type="region of interest" description="Disordered" evidence="2">
    <location>
        <begin position="1375"/>
        <end position="1435"/>
    </location>
</feature>
<dbReference type="PANTHER" id="PTHR18874:SF10">
    <property type="entry name" value="CENTROMERE PROTEIN F"/>
    <property type="match status" value="1"/>
</dbReference>
<feature type="region of interest" description="Disordered" evidence="2">
    <location>
        <begin position="937"/>
        <end position="969"/>
    </location>
</feature>
<feature type="region of interest" description="Disordered" evidence="2">
    <location>
        <begin position="1625"/>
        <end position="1653"/>
    </location>
</feature>
<dbReference type="EMBL" id="JAINUG010000049">
    <property type="protein sequence ID" value="KAJ8405143.1"/>
    <property type="molecule type" value="Genomic_DNA"/>
</dbReference>
<feature type="compositionally biased region" description="Basic and acidic residues" evidence="2">
    <location>
        <begin position="155"/>
        <end position="169"/>
    </location>
</feature>
<feature type="region of interest" description="Disordered" evidence="2">
    <location>
        <begin position="181"/>
        <end position="237"/>
    </location>
</feature>
<evidence type="ECO:0000313" key="6">
    <source>
        <dbReference type="Proteomes" id="UP001221898"/>
    </source>
</evidence>
<feature type="compositionally biased region" description="Basic and acidic residues" evidence="2">
    <location>
        <begin position="377"/>
        <end position="391"/>
    </location>
</feature>
<dbReference type="GO" id="GO:0010389">
    <property type="term" value="P:regulation of G2/M transition of mitotic cell cycle"/>
    <property type="evidence" value="ECO:0007669"/>
    <property type="project" value="TreeGrafter"/>
</dbReference>
<evidence type="ECO:0000313" key="5">
    <source>
        <dbReference type="EMBL" id="KAJ8405143.1"/>
    </source>
</evidence>
<feature type="compositionally biased region" description="Polar residues" evidence="2">
    <location>
        <begin position="128"/>
        <end position="154"/>
    </location>
</feature>
<dbReference type="InterPro" id="IPR043513">
    <property type="entry name" value="Cenp-F"/>
</dbReference>
<feature type="compositionally biased region" description="Basic and acidic residues" evidence="2">
    <location>
        <begin position="1378"/>
        <end position="1392"/>
    </location>
</feature>
<feature type="compositionally biased region" description="Basic and acidic residues" evidence="2">
    <location>
        <begin position="1257"/>
        <end position="1279"/>
    </location>
</feature>
<keyword evidence="1" id="KW-0175">Coiled coil</keyword>
<dbReference type="Pfam" id="PF10481">
    <property type="entry name" value="CENP-F_N"/>
    <property type="match status" value="1"/>
</dbReference>
<dbReference type="PANTHER" id="PTHR18874">
    <property type="entry name" value="CMF/LEK/CENP CELL DIVISION-RELATED"/>
    <property type="match status" value="1"/>
</dbReference>
<evidence type="ECO:0000256" key="2">
    <source>
        <dbReference type="SAM" id="MobiDB-lite"/>
    </source>
</evidence>
<evidence type="ECO:0000259" key="3">
    <source>
        <dbReference type="Pfam" id="PF10481"/>
    </source>
</evidence>
<feature type="compositionally biased region" description="Basic and acidic residues" evidence="2">
    <location>
        <begin position="1309"/>
        <end position="1319"/>
    </location>
</feature>
<feature type="region of interest" description="Disordered" evidence="2">
    <location>
        <begin position="794"/>
        <end position="901"/>
    </location>
</feature>
<evidence type="ECO:0000259" key="4">
    <source>
        <dbReference type="Pfam" id="PF10490"/>
    </source>
</evidence>
<feature type="compositionally biased region" description="Basic and acidic residues" evidence="2">
    <location>
        <begin position="750"/>
        <end position="781"/>
    </location>
</feature>
<feature type="compositionally biased region" description="Basic and acidic residues" evidence="2">
    <location>
        <begin position="722"/>
        <end position="739"/>
    </location>
</feature>
<feature type="compositionally biased region" description="Basic and acidic residues" evidence="2">
    <location>
        <begin position="546"/>
        <end position="569"/>
    </location>
</feature>
<name>A0AAD7SMB7_9TELE</name>
<reference evidence="5" key="1">
    <citation type="journal article" date="2023" name="Science">
        <title>Genome structures resolve the early diversification of teleost fishes.</title>
        <authorList>
            <person name="Parey E."/>
            <person name="Louis A."/>
            <person name="Montfort J."/>
            <person name="Bouchez O."/>
            <person name="Roques C."/>
            <person name="Iampietro C."/>
            <person name="Lluch J."/>
            <person name="Castinel A."/>
            <person name="Donnadieu C."/>
            <person name="Desvignes T."/>
            <person name="Floi Bucao C."/>
            <person name="Jouanno E."/>
            <person name="Wen M."/>
            <person name="Mejri S."/>
            <person name="Dirks R."/>
            <person name="Jansen H."/>
            <person name="Henkel C."/>
            <person name="Chen W.J."/>
            <person name="Zahm M."/>
            <person name="Cabau C."/>
            <person name="Klopp C."/>
            <person name="Thompson A.W."/>
            <person name="Robinson-Rechavi M."/>
            <person name="Braasch I."/>
            <person name="Lecointre G."/>
            <person name="Bobe J."/>
            <person name="Postlethwait J.H."/>
            <person name="Berthelot C."/>
            <person name="Roest Crollius H."/>
            <person name="Guiguen Y."/>
        </authorList>
    </citation>
    <scope>NUCLEOTIDE SEQUENCE</scope>
    <source>
        <strain evidence="5">NC1722</strain>
    </source>
</reference>